<evidence type="ECO:0000259" key="5">
    <source>
        <dbReference type="PROSITE" id="PS50102"/>
    </source>
</evidence>
<feature type="region of interest" description="Disordered" evidence="4">
    <location>
        <begin position="149"/>
        <end position="180"/>
    </location>
</feature>
<proteinExistence type="inferred from homology"/>
<feature type="compositionally biased region" description="Polar residues" evidence="4">
    <location>
        <begin position="268"/>
        <end position="283"/>
    </location>
</feature>
<dbReference type="RefSeq" id="XP_058348797.1">
    <property type="nucleotide sequence ID" value="XM_058480274.1"/>
</dbReference>
<feature type="compositionally biased region" description="Polar residues" evidence="4">
    <location>
        <begin position="222"/>
        <end position="239"/>
    </location>
</feature>
<dbReference type="GO" id="GO:0003723">
    <property type="term" value="F:RNA binding"/>
    <property type="evidence" value="ECO:0007669"/>
    <property type="project" value="UniProtKB-UniRule"/>
</dbReference>
<dbReference type="InterPro" id="IPR036053">
    <property type="entry name" value="PABP-dom"/>
</dbReference>
<keyword evidence="2 3" id="KW-0694">RNA-binding</keyword>
<dbReference type="Gene3D" id="3.30.70.330">
    <property type="match status" value="1"/>
</dbReference>
<dbReference type="PROSITE" id="PS50102">
    <property type="entry name" value="RRM"/>
    <property type="match status" value="1"/>
</dbReference>
<dbReference type="SMART" id="SM00360">
    <property type="entry name" value="RRM"/>
    <property type="match status" value="1"/>
</dbReference>
<evidence type="ECO:0000256" key="2">
    <source>
        <dbReference type="ARBA" id="ARBA00022884"/>
    </source>
</evidence>
<evidence type="ECO:0000256" key="1">
    <source>
        <dbReference type="ARBA" id="ARBA00008557"/>
    </source>
</evidence>
<dbReference type="GeneID" id="83207582"/>
<feature type="domain" description="RRM" evidence="5">
    <location>
        <begin position="65"/>
        <end position="143"/>
    </location>
</feature>
<dbReference type="InterPro" id="IPR000504">
    <property type="entry name" value="RRM_dom"/>
</dbReference>
<organism evidence="7 8">
    <name type="scientific">Lichtheimia ornata</name>
    <dbReference type="NCBI Taxonomy" id="688661"/>
    <lineage>
        <taxon>Eukaryota</taxon>
        <taxon>Fungi</taxon>
        <taxon>Fungi incertae sedis</taxon>
        <taxon>Mucoromycota</taxon>
        <taxon>Mucoromycotina</taxon>
        <taxon>Mucoromycetes</taxon>
        <taxon>Mucorales</taxon>
        <taxon>Lichtheimiaceae</taxon>
        <taxon>Lichtheimia</taxon>
    </lineage>
</organism>
<accession>A0AAD8DJ36</accession>
<evidence type="ECO:0000313" key="7">
    <source>
        <dbReference type="EMBL" id="KAJ8663885.1"/>
    </source>
</evidence>
<sequence>MRYSVSVASSTSTYTSVESPKQPFQPSSHGNLVLSQSSCLSQTAHSPLPFKSKAKTHGHGYIDYCNLYIKNIDPSISSNDLYDVFRKYGHIVSARIMSNPVNGQSKGFGFVSYTHVDEAAAALKAMNGQVVGIKQLTVAYHEPRKLRTMSPGFVPQQQPSSSTPPSFQQPTSSSSNVNESTSRIHYHHHHHHTAYRFKAIDSQSDMQVPDNHHHHHAVMATTSASTPTNRTFTKETMTSTRRKQSPLMIEAPSTRIPDTPQPADGDGRSTTTPPYHPSQFQSRLNHDNNPEEQHFITVDLQRKRLAEAATRHATFDYDLNQVVDLLSAMSEMDQAMCLFNPQFLSQKLQLVMDILRQTNDPAEQTRMMLESTTTTNTTATAAAAAAAAAKPIHIQHPSSNNNAMTLTAPWKYHQYSSSYGSSDVSGGQQQQQQQQQQHYTRQYENALGDVQPAPVSTYLEFEPDPETCYTPVAEPPYYLFDVNGYPSPPDEYKSEFTVIQEKLSQMKNASILQRRQMLGDHLYPYVKRTGVRRAPKVTVYLLDTIKPEELATIMFDKVWLDTYVKHAATQVERYQ</sequence>
<feature type="compositionally biased region" description="Low complexity" evidence="4">
    <location>
        <begin position="418"/>
        <end position="437"/>
    </location>
</feature>
<evidence type="ECO:0000256" key="3">
    <source>
        <dbReference type="PROSITE-ProRule" id="PRU00176"/>
    </source>
</evidence>
<dbReference type="InterPro" id="IPR002004">
    <property type="entry name" value="PABP_HYD_C"/>
</dbReference>
<dbReference type="AlphaFoldDB" id="A0AAD8DJ36"/>
<dbReference type="Pfam" id="PF00076">
    <property type="entry name" value="RRM_1"/>
    <property type="match status" value="1"/>
</dbReference>
<dbReference type="InterPro" id="IPR052462">
    <property type="entry name" value="SLIRP/GR-RBP-like"/>
</dbReference>
<dbReference type="PROSITE" id="PS51309">
    <property type="entry name" value="PABC"/>
    <property type="match status" value="1"/>
</dbReference>
<feature type="region of interest" description="Disordered" evidence="4">
    <location>
        <begin position="222"/>
        <end position="289"/>
    </location>
</feature>
<feature type="domain" description="PABC" evidence="6">
    <location>
        <begin position="498"/>
        <end position="575"/>
    </location>
</feature>
<evidence type="ECO:0000256" key="4">
    <source>
        <dbReference type="SAM" id="MobiDB-lite"/>
    </source>
</evidence>
<evidence type="ECO:0008006" key="9">
    <source>
        <dbReference type="Google" id="ProtNLM"/>
    </source>
</evidence>
<comment type="caution">
    <text evidence="7">The sequence shown here is derived from an EMBL/GenBank/DDBJ whole genome shotgun (WGS) entry which is preliminary data.</text>
</comment>
<dbReference type="InterPro" id="IPR035979">
    <property type="entry name" value="RBD_domain_sf"/>
</dbReference>
<feature type="compositionally biased region" description="Low complexity" evidence="4">
    <location>
        <begin position="155"/>
        <end position="180"/>
    </location>
</feature>
<dbReference type="SUPFAM" id="SSF54928">
    <property type="entry name" value="RNA-binding domain, RBD"/>
    <property type="match status" value="1"/>
</dbReference>
<dbReference type="Proteomes" id="UP001234581">
    <property type="component" value="Unassembled WGS sequence"/>
</dbReference>
<dbReference type="SUPFAM" id="SSF63570">
    <property type="entry name" value="PABC (PABP) domain"/>
    <property type="match status" value="1"/>
</dbReference>
<evidence type="ECO:0000259" key="6">
    <source>
        <dbReference type="PROSITE" id="PS51309"/>
    </source>
</evidence>
<dbReference type="InterPro" id="IPR012677">
    <property type="entry name" value="Nucleotide-bd_a/b_plait_sf"/>
</dbReference>
<gene>
    <name evidence="7" type="ORF">O0I10_000160</name>
</gene>
<dbReference type="PANTHER" id="PTHR48027">
    <property type="entry name" value="HETEROGENEOUS NUCLEAR RIBONUCLEOPROTEIN 87F-RELATED"/>
    <property type="match status" value="1"/>
</dbReference>
<keyword evidence="8" id="KW-1185">Reference proteome</keyword>
<dbReference type="Gene3D" id="1.10.1900.10">
    <property type="entry name" value="c-terminal domain of poly(a) binding protein"/>
    <property type="match status" value="1"/>
</dbReference>
<reference evidence="7 8" key="1">
    <citation type="submission" date="2023-03" db="EMBL/GenBank/DDBJ databases">
        <title>Genome sequence of Lichtheimia ornata CBS 291.66.</title>
        <authorList>
            <person name="Mohabir J.T."/>
            <person name="Shea T.P."/>
            <person name="Kurbessoian T."/>
            <person name="Berby B."/>
            <person name="Fontaine J."/>
            <person name="Livny J."/>
            <person name="Gnirke A."/>
            <person name="Stajich J.E."/>
            <person name="Cuomo C.A."/>
        </authorList>
    </citation>
    <scope>NUCLEOTIDE SEQUENCE [LARGE SCALE GENOMIC DNA]</scope>
    <source>
        <strain evidence="7">CBS 291.66</strain>
    </source>
</reference>
<dbReference type="EMBL" id="JARTCD010000001">
    <property type="protein sequence ID" value="KAJ8663885.1"/>
    <property type="molecule type" value="Genomic_DNA"/>
</dbReference>
<evidence type="ECO:0000313" key="8">
    <source>
        <dbReference type="Proteomes" id="UP001234581"/>
    </source>
</evidence>
<comment type="similarity">
    <text evidence="1">Belongs to the polyadenylate-binding protein type-1 family.</text>
</comment>
<feature type="region of interest" description="Disordered" evidence="4">
    <location>
        <begin position="418"/>
        <end position="440"/>
    </location>
</feature>
<protein>
    <recommendedName>
        <fullName evidence="9">Polyadenylate tail-binding protein</fullName>
    </recommendedName>
</protein>
<name>A0AAD8DJ36_9FUNG</name>
<dbReference type="Pfam" id="PF00658">
    <property type="entry name" value="MLLE"/>
    <property type="match status" value="1"/>
</dbReference>